<sequence>MAFLAPGLLKSGTEMMKISTMSPLMRTIREFITTLHHLDTKLIDDVHAQQLFADISLAQISYQTLVEQYEMYTQVYHALVSQPPAEVGSATDDDHIHRYGWMFFLFGADEFFAKDTDSHKAWRNDHIKTWCLYTVLFVGLQLPANRRRDMRDVYLMLSRTGVPETGDWILHFKPLCSLLCQKYERDPARFAQFETFSIDTLIENLRANKAQPWFQYIDTPVMISPDCPWRLYQGSLELLLYSNTEDLRRKLERIFDENHAKTILSHAGHVGTQDDSVEELEIGFGEGHAMTATPLMARSRTHGAGPRTAPEFAIHQKLFEERLSTTFVEPAWLLTSELFSDLPPQLASLIIDHANGICDRFSAKLCAHYPQFRQRQSLGTRLFYCLIYHVTVRSPIRHTPAYAQLLKDKHFVRSMVFIAFEIIRHTWQLGNNTTTGDLIRYLSPSFTTLAMLLDIVSSTDIWFSDWIRKPIVELQERTLESQIWSEPAFYRMLAIAAAGTTDAGVAGGGGGGGGASGAELPNGAAEVLELYGSLRAMPAAGTSGQQLASLAVSGIHQLRNQISKMINGRLAQLCTDLPHTPPQLYDRAEMFVLTVLQYEHTNHLISNRHVDLLLICCLYAAAIVERQPMTFKVIMEGYRKQPQFVVKTLTQVYMGPNQKTDLTVFYNKVFLPTMRKHITSSTETPQCLPPQQQHRPLPPPPSFSSHHPPHPNTTANQNPPSSSFSPSPSPSSSSASSTQPQPQQQQQPPPHMMVPGQMTPRTRRLVALDTPLTPRTMSPGSSPSAASRRLFSAGGVGLPPRMPTLRK</sequence>
<dbReference type="EMBL" id="JADGJQ010000009">
    <property type="protein sequence ID" value="KAJ3182331.1"/>
    <property type="molecule type" value="Genomic_DNA"/>
</dbReference>
<feature type="region of interest" description="Disordered" evidence="1">
    <location>
        <begin position="680"/>
        <end position="807"/>
    </location>
</feature>
<protein>
    <submittedName>
        <fullName evidence="3">Retinoblastoma-like protein 1</fullName>
    </submittedName>
</protein>
<dbReference type="GO" id="GO:0005634">
    <property type="term" value="C:nucleus"/>
    <property type="evidence" value="ECO:0007669"/>
    <property type="project" value="InterPro"/>
</dbReference>
<comment type="caution">
    <text evidence="3">The sequence shown here is derived from an EMBL/GenBank/DDBJ whole genome shotgun (WGS) entry which is preliminary data.</text>
</comment>
<name>A0AAD5XUG2_9FUNG</name>
<keyword evidence="4" id="KW-1185">Reference proteome</keyword>
<feature type="compositionally biased region" description="Low complexity" evidence="1">
    <location>
        <begin position="778"/>
        <end position="789"/>
    </location>
</feature>
<evidence type="ECO:0000256" key="1">
    <source>
        <dbReference type="SAM" id="MobiDB-lite"/>
    </source>
</evidence>
<dbReference type="Pfam" id="PF01857">
    <property type="entry name" value="RB_B"/>
    <property type="match status" value="1"/>
</dbReference>
<feature type="domain" description="Retinoblastoma-associated protein B-box" evidence="2">
    <location>
        <begin position="558"/>
        <end position="674"/>
    </location>
</feature>
<dbReference type="SUPFAM" id="SSF47954">
    <property type="entry name" value="Cyclin-like"/>
    <property type="match status" value="1"/>
</dbReference>
<dbReference type="GO" id="GO:0030154">
    <property type="term" value="P:cell differentiation"/>
    <property type="evidence" value="ECO:0007669"/>
    <property type="project" value="TreeGrafter"/>
</dbReference>
<feature type="compositionally biased region" description="Low complexity" evidence="1">
    <location>
        <begin position="719"/>
        <end position="746"/>
    </location>
</feature>
<dbReference type="InterPro" id="IPR028309">
    <property type="entry name" value="RB_fam"/>
</dbReference>
<accession>A0AAD5XUG2</accession>
<dbReference type="PANTHER" id="PTHR13742:SF17">
    <property type="entry name" value="RE32990P-RELATED"/>
    <property type="match status" value="1"/>
</dbReference>
<dbReference type="GO" id="GO:0000977">
    <property type="term" value="F:RNA polymerase II transcription regulatory region sequence-specific DNA binding"/>
    <property type="evidence" value="ECO:0007669"/>
    <property type="project" value="TreeGrafter"/>
</dbReference>
<gene>
    <name evidence="3" type="primary">RBL1</name>
    <name evidence="3" type="ORF">HDU87_008494</name>
</gene>
<dbReference type="AlphaFoldDB" id="A0AAD5XUG2"/>
<dbReference type="Proteomes" id="UP001212152">
    <property type="component" value="Unassembled WGS sequence"/>
</dbReference>
<dbReference type="GO" id="GO:2000134">
    <property type="term" value="P:negative regulation of G1/S transition of mitotic cell cycle"/>
    <property type="evidence" value="ECO:0007669"/>
    <property type="project" value="TreeGrafter"/>
</dbReference>
<dbReference type="InterPro" id="IPR002719">
    <property type="entry name" value="RB_B"/>
</dbReference>
<evidence type="ECO:0000313" key="4">
    <source>
        <dbReference type="Proteomes" id="UP001212152"/>
    </source>
</evidence>
<dbReference type="PANTHER" id="PTHR13742">
    <property type="entry name" value="RETINOBLASTOMA-ASSOCIATED PROTEIN RB -RELATED"/>
    <property type="match status" value="1"/>
</dbReference>
<dbReference type="InterPro" id="IPR036915">
    <property type="entry name" value="Cyclin-like_sf"/>
</dbReference>
<proteinExistence type="predicted"/>
<dbReference type="GO" id="GO:0006357">
    <property type="term" value="P:regulation of transcription by RNA polymerase II"/>
    <property type="evidence" value="ECO:0007669"/>
    <property type="project" value="InterPro"/>
</dbReference>
<dbReference type="GO" id="GO:0005667">
    <property type="term" value="C:transcription regulator complex"/>
    <property type="evidence" value="ECO:0007669"/>
    <property type="project" value="TreeGrafter"/>
</dbReference>
<evidence type="ECO:0000313" key="3">
    <source>
        <dbReference type="EMBL" id="KAJ3182331.1"/>
    </source>
</evidence>
<dbReference type="Gene3D" id="1.10.472.10">
    <property type="entry name" value="Cyclin-like"/>
    <property type="match status" value="1"/>
</dbReference>
<dbReference type="GO" id="GO:0000785">
    <property type="term" value="C:chromatin"/>
    <property type="evidence" value="ECO:0007669"/>
    <property type="project" value="TreeGrafter"/>
</dbReference>
<feature type="compositionally biased region" description="Low complexity" evidence="1">
    <location>
        <begin position="685"/>
        <end position="695"/>
    </location>
</feature>
<reference evidence="3" key="1">
    <citation type="submission" date="2020-05" db="EMBL/GenBank/DDBJ databases">
        <title>Phylogenomic resolution of chytrid fungi.</title>
        <authorList>
            <person name="Stajich J.E."/>
            <person name="Amses K."/>
            <person name="Simmons R."/>
            <person name="Seto K."/>
            <person name="Myers J."/>
            <person name="Bonds A."/>
            <person name="Quandt C.A."/>
            <person name="Barry K."/>
            <person name="Liu P."/>
            <person name="Grigoriev I."/>
            <person name="Longcore J.E."/>
            <person name="James T.Y."/>
        </authorList>
    </citation>
    <scope>NUCLEOTIDE SEQUENCE</scope>
    <source>
        <strain evidence="3">JEL0379</strain>
    </source>
</reference>
<organism evidence="3 4">
    <name type="scientific">Geranomyces variabilis</name>
    <dbReference type="NCBI Taxonomy" id="109894"/>
    <lineage>
        <taxon>Eukaryota</taxon>
        <taxon>Fungi</taxon>
        <taxon>Fungi incertae sedis</taxon>
        <taxon>Chytridiomycota</taxon>
        <taxon>Chytridiomycota incertae sedis</taxon>
        <taxon>Chytridiomycetes</taxon>
        <taxon>Spizellomycetales</taxon>
        <taxon>Powellomycetaceae</taxon>
        <taxon>Geranomyces</taxon>
    </lineage>
</organism>
<evidence type="ECO:0000259" key="2">
    <source>
        <dbReference type="Pfam" id="PF01857"/>
    </source>
</evidence>